<dbReference type="InterPro" id="IPR036271">
    <property type="entry name" value="Tet_transcr_reg_TetR-rel_C_sf"/>
</dbReference>
<evidence type="ECO:0000256" key="2">
    <source>
        <dbReference type="PROSITE-ProRule" id="PRU00335"/>
    </source>
</evidence>
<evidence type="ECO:0000256" key="1">
    <source>
        <dbReference type="ARBA" id="ARBA00023125"/>
    </source>
</evidence>
<evidence type="ECO:0000259" key="3">
    <source>
        <dbReference type="PROSITE" id="PS50977"/>
    </source>
</evidence>
<dbReference type="RefSeq" id="WP_253662053.1">
    <property type="nucleotide sequence ID" value="NZ_BAAAJQ010000001.1"/>
</dbReference>
<accession>A0ABT1HHB8</accession>
<comment type="caution">
    <text evidence="4">The sequence shown here is derived from an EMBL/GenBank/DDBJ whole genome shotgun (WGS) entry which is preliminary data.</text>
</comment>
<name>A0ABT1HHB8_9NOCA</name>
<keyword evidence="5" id="KW-1185">Reference proteome</keyword>
<feature type="DNA-binding region" description="H-T-H motif" evidence="2">
    <location>
        <begin position="42"/>
        <end position="61"/>
    </location>
</feature>
<dbReference type="Pfam" id="PF17932">
    <property type="entry name" value="TetR_C_24"/>
    <property type="match status" value="1"/>
</dbReference>
<dbReference type="PRINTS" id="PR00455">
    <property type="entry name" value="HTHTETR"/>
</dbReference>
<evidence type="ECO:0000313" key="5">
    <source>
        <dbReference type="Proteomes" id="UP001206895"/>
    </source>
</evidence>
<dbReference type="InterPro" id="IPR050109">
    <property type="entry name" value="HTH-type_TetR-like_transc_reg"/>
</dbReference>
<keyword evidence="1 2" id="KW-0238">DNA-binding</keyword>
<dbReference type="Proteomes" id="UP001206895">
    <property type="component" value="Unassembled WGS sequence"/>
</dbReference>
<dbReference type="EMBL" id="JAMTCJ010000003">
    <property type="protein sequence ID" value="MCP2177078.1"/>
    <property type="molecule type" value="Genomic_DNA"/>
</dbReference>
<reference evidence="4 5" key="1">
    <citation type="submission" date="2022-06" db="EMBL/GenBank/DDBJ databases">
        <title>Genomic Encyclopedia of Archaeal and Bacterial Type Strains, Phase II (KMG-II): from individual species to whole genera.</title>
        <authorList>
            <person name="Goeker M."/>
        </authorList>
    </citation>
    <scope>NUCLEOTIDE SEQUENCE [LARGE SCALE GENOMIC DNA]</scope>
    <source>
        <strain evidence="4 5">DSM 44693</strain>
    </source>
</reference>
<protein>
    <submittedName>
        <fullName evidence="4">Transcriptional regulator, TetR family</fullName>
    </submittedName>
</protein>
<dbReference type="InterPro" id="IPR041490">
    <property type="entry name" value="KstR2_TetR_C"/>
</dbReference>
<evidence type="ECO:0000313" key="4">
    <source>
        <dbReference type="EMBL" id="MCP2177078.1"/>
    </source>
</evidence>
<proteinExistence type="predicted"/>
<feature type="domain" description="HTH tetR-type" evidence="3">
    <location>
        <begin position="19"/>
        <end position="79"/>
    </location>
</feature>
<dbReference type="PROSITE" id="PS50977">
    <property type="entry name" value="HTH_TETR_2"/>
    <property type="match status" value="1"/>
</dbReference>
<dbReference type="Gene3D" id="1.10.10.60">
    <property type="entry name" value="Homeodomain-like"/>
    <property type="match status" value="1"/>
</dbReference>
<dbReference type="InterPro" id="IPR001647">
    <property type="entry name" value="HTH_TetR"/>
</dbReference>
<dbReference type="InterPro" id="IPR009057">
    <property type="entry name" value="Homeodomain-like_sf"/>
</dbReference>
<sequence>MPDTDHRDAPPTRRSAAKAARRDELLAAAARLMAERGYASVRLEDIGAAVGVSGPAMYRHFSNKHDLLAQMLVDVSRRLLAGGTAVIDSRDEPATAIRRLIAFHVDFALTEPDLIEVQYRDLSSLDTAARHDVRRLQRQYVDLWVDVLEALVGVPRADAATRAQAMFGLINSSPRLPELPTDRARDLLAAMALGAVTVNS</sequence>
<gene>
    <name evidence="4" type="ORF">LX13_002906</name>
</gene>
<dbReference type="SUPFAM" id="SSF46689">
    <property type="entry name" value="Homeodomain-like"/>
    <property type="match status" value="1"/>
</dbReference>
<dbReference type="Gene3D" id="1.10.357.10">
    <property type="entry name" value="Tetracycline Repressor, domain 2"/>
    <property type="match status" value="1"/>
</dbReference>
<dbReference type="Pfam" id="PF00440">
    <property type="entry name" value="TetR_N"/>
    <property type="match status" value="1"/>
</dbReference>
<dbReference type="PANTHER" id="PTHR30055:SF237">
    <property type="entry name" value="TRANSCRIPTIONAL REPRESSOR MCE3R"/>
    <property type="match status" value="1"/>
</dbReference>
<organism evidence="4 5">
    <name type="scientific">Williamsia maris</name>
    <dbReference type="NCBI Taxonomy" id="72806"/>
    <lineage>
        <taxon>Bacteria</taxon>
        <taxon>Bacillati</taxon>
        <taxon>Actinomycetota</taxon>
        <taxon>Actinomycetes</taxon>
        <taxon>Mycobacteriales</taxon>
        <taxon>Nocardiaceae</taxon>
        <taxon>Williamsia</taxon>
    </lineage>
</organism>
<dbReference type="PANTHER" id="PTHR30055">
    <property type="entry name" value="HTH-TYPE TRANSCRIPTIONAL REGULATOR RUTR"/>
    <property type="match status" value="1"/>
</dbReference>
<dbReference type="SUPFAM" id="SSF48498">
    <property type="entry name" value="Tetracyclin repressor-like, C-terminal domain"/>
    <property type="match status" value="1"/>
</dbReference>